<dbReference type="EMBL" id="LR593887">
    <property type="protein sequence ID" value="VTS02512.1"/>
    <property type="molecule type" value="Genomic_DNA"/>
</dbReference>
<proteinExistence type="predicted"/>
<name>A0A6C2YMI4_9BACT</name>
<gene>
    <name evidence="2" type="ORF">GMBLW1_11520</name>
</gene>
<dbReference type="InterPro" id="IPR013813">
    <property type="entry name" value="Endoribo_LPSP/chorism_mut-like"/>
</dbReference>
<dbReference type="PANTHER" id="PTHR43760">
    <property type="entry name" value="ENDORIBONUCLEASE-RELATED"/>
    <property type="match status" value="1"/>
</dbReference>
<dbReference type="RefSeq" id="WP_162657943.1">
    <property type="nucleotide sequence ID" value="NZ_LR593887.1"/>
</dbReference>
<dbReference type="InterPro" id="IPR035959">
    <property type="entry name" value="RutC-like_sf"/>
</dbReference>
<protein>
    <recommendedName>
        <fullName evidence="1">Endoribonuclease L-PSP/chorismate mutase-like domain-containing protein</fullName>
    </recommendedName>
</protein>
<dbReference type="Proteomes" id="UP000464378">
    <property type="component" value="Chromosome"/>
</dbReference>
<evidence type="ECO:0000259" key="1">
    <source>
        <dbReference type="Pfam" id="PF14588"/>
    </source>
</evidence>
<dbReference type="PANTHER" id="PTHR43760:SF1">
    <property type="entry name" value="ENDORIBONUCLEASE L-PSP_CHORISMATE MUTASE-LIKE DOMAIN-CONTAINING PROTEIN"/>
    <property type="match status" value="1"/>
</dbReference>
<organism evidence="2">
    <name type="scientific">Tuwongella immobilis</name>
    <dbReference type="NCBI Taxonomy" id="692036"/>
    <lineage>
        <taxon>Bacteria</taxon>
        <taxon>Pseudomonadati</taxon>
        <taxon>Planctomycetota</taxon>
        <taxon>Planctomycetia</taxon>
        <taxon>Gemmatales</taxon>
        <taxon>Gemmataceae</taxon>
        <taxon>Tuwongella</taxon>
    </lineage>
</organism>
<dbReference type="AlphaFoldDB" id="A0A6C2YMI4"/>
<keyword evidence="3" id="KW-1185">Reference proteome</keyword>
<evidence type="ECO:0000313" key="2">
    <source>
        <dbReference type="EMBL" id="VIP02808.1"/>
    </source>
</evidence>
<dbReference type="Pfam" id="PF14588">
    <property type="entry name" value="YjgF_endoribonc"/>
    <property type="match status" value="1"/>
</dbReference>
<feature type="domain" description="Endoribonuclease L-PSP/chorismate mutase-like" evidence="1">
    <location>
        <begin position="5"/>
        <end position="130"/>
    </location>
</feature>
<dbReference type="SUPFAM" id="SSF55298">
    <property type="entry name" value="YjgF-like"/>
    <property type="match status" value="1"/>
</dbReference>
<dbReference type="CDD" id="cd02199">
    <property type="entry name" value="YjgF_YER057c_UK114_like_1"/>
    <property type="match status" value="1"/>
</dbReference>
<dbReference type="Gene3D" id="3.30.1330.40">
    <property type="entry name" value="RutC-like"/>
    <property type="match status" value="1"/>
</dbReference>
<accession>A0A6C2YMI4</accession>
<dbReference type="KEGG" id="tim:GMBLW1_11520"/>
<sequence>MSFEAKFLSLNLTLPPAPKAMGVYKPCLIHGNDLYISGHGPLKPDRTLITGRVGADLTLEQGYEAARQVGLAILATVRANLGTLDKVKRLVKTLGMVNATPDFAEHPKVINGYSELMREIFGDDAGVGTRSAVGMGSLPGNIAVEIECMFELV</sequence>
<evidence type="ECO:0000313" key="3">
    <source>
        <dbReference type="Proteomes" id="UP000464378"/>
    </source>
</evidence>
<reference evidence="2" key="1">
    <citation type="submission" date="2019-04" db="EMBL/GenBank/DDBJ databases">
        <authorList>
            <consortium name="Science for Life Laboratories"/>
        </authorList>
    </citation>
    <scope>NUCLEOTIDE SEQUENCE</scope>
    <source>
        <strain evidence="2">MBLW1</strain>
    </source>
</reference>
<dbReference type="InParanoid" id="A0A6C2YMI4"/>
<dbReference type="EMBL" id="LR586016">
    <property type="protein sequence ID" value="VIP02808.1"/>
    <property type="molecule type" value="Genomic_DNA"/>
</dbReference>